<sequence>MEGGDGGSVLFPPPQWNASPEEDKMGRAGTRQRQPSYGGEVGRGEVKCRVAVVLGGRGVDANLRILQVIGSPESRIVERVASLNCARKRRDVVQFSWELAEDSA</sequence>
<name>A0A843TU52_COLES</name>
<proteinExistence type="predicted"/>
<dbReference type="Proteomes" id="UP000652761">
    <property type="component" value="Unassembled WGS sequence"/>
</dbReference>
<feature type="region of interest" description="Disordered" evidence="1">
    <location>
        <begin position="1"/>
        <end position="40"/>
    </location>
</feature>
<keyword evidence="3" id="KW-1185">Reference proteome</keyword>
<gene>
    <name evidence="2" type="ORF">Taro_006007</name>
</gene>
<evidence type="ECO:0000313" key="2">
    <source>
        <dbReference type="EMBL" id="MQL73666.1"/>
    </source>
</evidence>
<evidence type="ECO:0000313" key="3">
    <source>
        <dbReference type="Proteomes" id="UP000652761"/>
    </source>
</evidence>
<dbReference type="EMBL" id="NMUH01000176">
    <property type="protein sequence ID" value="MQL73666.1"/>
    <property type="molecule type" value="Genomic_DNA"/>
</dbReference>
<organism evidence="2 3">
    <name type="scientific">Colocasia esculenta</name>
    <name type="common">Wild taro</name>
    <name type="synonym">Arum esculentum</name>
    <dbReference type="NCBI Taxonomy" id="4460"/>
    <lineage>
        <taxon>Eukaryota</taxon>
        <taxon>Viridiplantae</taxon>
        <taxon>Streptophyta</taxon>
        <taxon>Embryophyta</taxon>
        <taxon>Tracheophyta</taxon>
        <taxon>Spermatophyta</taxon>
        <taxon>Magnoliopsida</taxon>
        <taxon>Liliopsida</taxon>
        <taxon>Araceae</taxon>
        <taxon>Aroideae</taxon>
        <taxon>Colocasieae</taxon>
        <taxon>Colocasia</taxon>
    </lineage>
</organism>
<protein>
    <submittedName>
        <fullName evidence="2">Uncharacterized protein</fullName>
    </submittedName>
</protein>
<evidence type="ECO:0000256" key="1">
    <source>
        <dbReference type="SAM" id="MobiDB-lite"/>
    </source>
</evidence>
<dbReference type="AlphaFoldDB" id="A0A843TU52"/>
<reference evidence="2" key="1">
    <citation type="submission" date="2017-07" db="EMBL/GenBank/DDBJ databases">
        <title>Taro Niue Genome Assembly and Annotation.</title>
        <authorList>
            <person name="Atibalentja N."/>
            <person name="Keating K."/>
            <person name="Fields C.J."/>
        </authorList>
    </citation>
    <scope>NUCLEOTIDE SEQUENCE</scope>
    <source>
        <strain evidence="2">Niue_2</strain>
        <tissue evidence="2">Leaf</tissue>
    </source>
</reference>
<comment type="caution">
    <text evidence="2">The sequence shown here is derived from an EMBL/GenBank/DDBJ whole genome shotgun (WGS) entry which is preliminary data.</text>
</comment>
<accession>A0A843TU52</accession>